<evidence type="ECO:0000313" key="2">
    <source>
        <dbReference type="EMBL" id="CAG7733448.1"/>
    </source>
</evidence>
<feature type="chain" id="PRO_5035179533" evidence="1">
    <location>
        <begin position="21"/>
        <end position="222"/>
    </location>
</feature>
<dbReference type="Proteomes" id="UP000708208">
    <property type="component" value="Unassembled WGS sequence"/>
</dbReference>
<evidence type="ECO:0000313" key="3">
    <source>
        <dbReference type="Proteomes" id="UP000708208"/>
    </source>
</evidence>
<dbReference type="EMBL" id="CAJVCH010249192">
    <property type="protein sequence ID" value="CAG7733448.1"/>
    <property type="molecule type" value="Genomic_DNA"/>
</dbReference>
<reference evidence="2" key="1">
    <citation type="submission" date="2021-06" db="EMBL/GenBank/DDBJ databases">
        <authorList>
            <person name="Hodson N. C."/>
            <person name="Mongue J. A."/>
            <person name="Jaron S. K."/>
        </authorList>
    </citation>
    <scope>NUCLEOTIDE SEQUENCE</scope>
</reference>
<accession>A0A8J2K544</accession>
<proteinExistence type="predicted"/>
<dbReference type="AlphaFoldDB" id="A0A8J2K544"/>
<organism evidence="2 3">
    <name type="scientific">Allacma fusca</name>
    <dbReference type="NCBI Taxonomy" id="39272"/>
    <lineage>
        <taxon>Eukaryota</taxon>
        <taxon>Metazoa</taxon>
        <taxon>Ecdysozoa</taxon>
        <taxon>Arthropoda</taxon>
        <taxon>Hexapoda</taxon>
        <taxon>Collembola</taxon>
        <taxon>Symphypleona</taxon>
        <taxon>Sminthuridae</taxon>
        <taxon>Allacma</taxon>
    </lineage>
</organism>
<feature type="signal peptide" evidence="1">
    <location>
        <begin position="1"/>
        <end position="20"/>
    </location>
</feature>
<evidence type="ECO:0000256" key="1">
    <source>
        <dbReference type="SAM" id="SignalP"/>
    </source>
</evidence>
<keyword evidence="3" id="KW-1185">Reference proteome</keyword>
<name>A0A8J2K544_9HEXA</name>
<comment type="caution">
    <text evidence="2">The sequence shown here is derived from an EMBL/GenBank/DDBJ whole genome shotgun (WGS) entry which is preliminary data.</text>
</comment>
<sequence>MFILQLLTFHLSVYFEVVSSSSVNSETTPTTVKKANIANAIKPNNNIKRDPGSPENFYDSENDFMILSEFGYGQRALYGEPCDLEAFNRIVKPIYLTAIYQDKDPSVRKSWANMQQQYVATLEKNRLHSLRSKTCHADHLMQCSSTTDSHGRHVCECLNIPPVYNQVLDKATQQCRATQRSRCYSPFGFYCLTGLACRAEPSGKCFCKQNVYYSGGGDVKSG</sequence>
<gene>
    <name evidence="2" type="ORF">AFUS01_LOCUS21891</name>
</gene>
<protein>
    <submittedName>
        <fullName evidence="2">Uncharacterized protein</fullName>
    </submittedName>
</protein>
<keyword evidence="1" id="KW-0732">Signal</keyword>